<evidence type="ECO:0000313" key="5">
    <source>
        <dbReference type="Proteomes" id="UP001233360"/>
    </source>
</evidence>
<reference evidence="4 5" key="1">
    <citation type="submission" date="2023-07" db="EMBL/GenBank/DDBJ databases">
        <title>Functional and genomic diversity of the sorghum phyllosphere microbiome.</title>
        <authorList>
            <person name="Shade A."/>
        </authorList>
    </citation>
    <scope>NUCLEOTIDE SEQUENCE [LARGE SCALE GENOMIC DNA]</scope>
    <source>
        <strain evidence="4 5">SORGH_AS_0887</strain>
    </source>
</reference>
<comment type="caution">
    <text evidence="4">The sequence shown here is derived from an EMBL/GenBank/DDBJ whole genome shotgun (WGS) entry which is preliminary data.</text>
</comment>
<evidence type="ECO:0000259" key="3">
    <source>
        <dbReference type="Pfam" id="PF08338"/>
    </source>
</evidence>
<protein>
    <submittedName>
        <fullName evidence="4">Uncharacterized protein (TIGR01777 family)</fullName>
    </submittedName>
</protein>
<gene>
    <name evidence="4" type="ORF">QE380_001252</name>
</gene>
<proteinExistence type="inferred from homology"/>
<accession>A0ABU0UUU2</accession>
<dbReference type="InterPro" id="IPR013549">
    <property type="entry name" value="DUF1731"/>
</dbReference>
<dbReference type="InterPro" id="IPR010099">
    <property type="entry name" value="SDR39U1"/>
</dbReference>
<feature type="domain" description="NAD-dependent epimerase/dehydratase" evidence="2">
    <location>
        <begin position="8"/>
        <end position="226"/>
    </location>
</feature>
<organism evidence="4 5">
    <name type="scientific">Acinetobacter baylyi</name>
    <dbReference type="NCBI Taxonomy" id="202950"/>
    <lineage>
        <taxon>Bacteria</taxon>
        <taxon>Pseudomonadati</taxon>
        <taxon>Pseudomonadota</taxon>
        <taxon>Gammaproteobacteria</taxon>
        <taxon>Moraxellales</taxon>
        <taxon>Moraxellaceae</taxon>
        <taxon>Acinetobacter</taxon>
    </lineage>
</organism>
<dbReference type="Gene3D" id="3.40.50.720">
    <property type="entry name" value="NAD(P)-binding Rossmann-like Domain"/>
    <property type="match status" value="1"/>
</dbReference>
<dbReference type="InterPro" id="IPR036291">
    <property type="entry name" value="NAD(P)-bd_dom_sf"/>
</dbReference>
<comment type="similarity">
    <text evidence="1">Belongs to the NAD(P)-dependent epimerase/dehydratase family. SDR39U1 subfamily.</text>
</comment>
<dbReference type="PANTHER" id="PTHR11092">
    <property type="entry name" value="SUGAR NUCLEOTIDE EPIMERASE RELATED"/>
    <property type="match status" value="1"/>
</dbReference>
<dbReference type="PANTHER" id="PTHR11092:SF0">
    <property type="entry name" value="EPIMERASE FAMILY PROTEIN SDR39U1"/>
    <property type="match status" value="1"/>
</dbReference>
<evidence type="ECO:0000313" key="4">
    <source>
        <dbReference type="EMBL" id="MDQ1208329.1"/>
    </source>
</evidence>
<keyword evidence="5" id="KW-1185">Reference proteome</keyword>
<dbReference type="Pfam" id="PF08338">
    <property type="entry name" value="DUF1731"/>
    <property type="match status" value="1"/>
</dbReference>
<dbReference type="Pfam" id="PF01370">
    <property type="entry name" value="Epimerase"/>
    <property type="match status" value="1"/>
</dbReference>
<dbReference type="Proteomes" id="UP001233360">
    <property type="component" value="Unassembled WGS sequence"/>
</dbReference>
<dbReference type="EMBL" id="JAUTBK010000002">
    <property type="protein sequence ID" value="MDQ1208329.1"/>
    <property type="molecule type" value="Genomic_DNA"/>
</dbReference>
<name>A0ABU0UUU2_ACIBI</name>
<dbReference type="InterPro" id="IPR001509">
    <property type="entry name" value="Epimerase_deHydtase"/>
</dbReference>
<dbReference type="SUPFAM" id="SSF51735">
    <property type="entry name" value="NAD(P)-binding Rossmann-fold domains"/>
    <property type="match status" value="1"/>
</dbReference>
<dbReference type="NCBIfam" id="TIGR01777">
    <property type="entry name" value="yfcH"/>
    <property type="match status" value="1"/>
</dbReference>
<evidence type="ECO:0000256" key="1">
    <source>
        <dbReference type="ARBA" id="ARBA00009353"/>
    </source>
</evidence>
<evidence type="ECO:0000259" key="2">
    <source>
        <dbReference type="Pfam" id="PF01370"/>
    </source>
</evidence>
<feature type="domain" description="DUF1731" evidence="3">
    <location>
        <begin position="253"/>
        <end position="299"/>
    </location>
</feature>
<sequence length="303" mass="34723">MNHHVATILITGASGFIGRHLLAHLLDANYQLFAYTRHIAQRYKHPNLVWIDDLDQIMQPLDYVINLAGENIGQSRWTAERKQKLIDSRVDTTTHVYEWLIRQQQKPRRIISASAIGYYGIDETEQWQHVCDEHSPPQAIFMSELCQQWEQAALSYTQFDTRIMRLGVVFARDGGILPQMMLPIKLNLVGKIGSGRQPVVWVHIQDVLAILDFLLHTQTEHIIFNVVAPTQTSQAEFVKIAGQVIKRRPFLSAPAFIFQKLLGEQSQLILNGQYVQPKALLDAGYLFQFAHLDQALRQIYSKS</sequence>
<dbReference type="RefSeq" id="WP_307002769.1">
    <property type="nucleotide sequence ID" value="NZ_JAUTBK010000002.1"/>
</dbReference>